<dbReference type="GO" id="GO:0005655">
    <property type="term" value="C:nucleolar ribonuclease P complex"/>
    <property type="evidence" value="ECO:0007669"/>
    <property type="project" value="TreeGrafter"/>
</dbReference>
<comment type="subcellular location">
    <subcellularLocation>
        <location evidence="1">Nucleus</location>
    </subcellularLocation>
</comment>
<dbReference type="AlphaFoldDB" id="A0AAW1DH21"/>
<comment type="caution">
    <text evidence="4">The sequence shown here is derived from an EMBL/GenBank/DDBJ whole genome shotgun (WGS) entry which is preliminary data.</text>
</comment>
<evidence type="ECO:0000256" key="1">
    <source>
        <dbReference type="ARBA" id="ARBA00004123"/>
    </source>
</evidence>
<protein>
    <submittedName>
        <fullName evidence="4">Uncharacterized protein</fullName>
    </submittedName>
</protein>
<evidence type="ECO:0000256" key="2">
    <source>
        <dbReference type="ARBA" id="ARBA00007331"/>
    </source>
</evidence>
<dbReference type="GO" id="GO:0003723">
    <property type="term" value="F:RNA binding"/>
    <property type="evidence" value="ECO:0007669"/>
    <property type="project" value="TreeGrafter"/>
</dbReference>
<accession>A0AAW1DH21</accession>
<name>A0AAW1DH21_9HEMI</name>
<dbReference type="PANTHER" id="PTHR13031">
    <property type="entry name" value="RIBONUCLEASE P SUBUNIT P30"/>
    <property type="match status" value="1"/>
</dbReference>
<keyword evidence="3" id="KW-0819">tRNA processing</keyword>
<proteinExistence type="inferred from homology"/>
<reference evidence="4 5" key="1">
    <citation type="submission" date="2022-12" db="EMBL/GenBank/DDBJ databases">
        <title>Chromosome-level genome assembly of true bugs.</title>
        <authorList>
            <person name="Ma L."/>
            <person name="Li H."/>
        </authorList>
    </citation>
    <scope>NUCLEOTIDE SEQUENCE [LARGE SCALE GENOMIC DNA]</scope>
    <source>
        <strain evidence="4">Lab_2022b</strain>
    </source>
</reference>
<dbReference type="GO" id="GO:0008033">
    <property type="term" value="P:tRNA processing"/>
    <property type="evidence" value="ECO:0007669"/>
    <property type="project" value="UniProtKB-KW"/>
</dbReference>
<dbReference type="Gene3D" id="3.20.20.140">
    <property type="entry name" value="Metal-dependent hydrolases"/>
    <property type="match status" value="1"/>
</dbReference>
<keyword evidence="5" id="KW-1185">Reference proteome</keyword>
<evidence type="ECO:0000313" key="4">
    <source>
        <dbReference type="EMBL" id="KAK9510011.1"/>
    </source>
</evidence>
<dbReference type="InterPro" id="IPR002738">
    <property type="entry name" value="RNase_P_p30"/>
</dbReference>
<dbReference type="EMBL" id="JAPXFL010000002">
    <property type="protein sequence ID" value="KAK9510011.1"/>
    <property type="molecule type" value="Genomic_DNA"/>
</dbReference>
<evidence type="ECO:0000313" key="5">
    <source>
        <dbReference type="Proteomes" id="UP001461498"/>
    </source>
</evidence>
<dbReference type="Pfam" id="PF01876">
    <property type="entry name" value="RNase_P_p30"/>
    <property type="match status" value="1"/>
</dbReference>
<sequence>MNFKGFFDLGLNPPSEEDFWSTLCAYNIRTVAINQYFEATMPDESKKRKNEKKEFIIPAPVTCTVPEKFRDKITVVKRLTVNLSDGSLLYKIVHSSNFKLYDIIAVVPATHTTLQTCCASNDIDLICFDPLNKPQWTISRKLYNIALQKNIFFEIQYSHVISDNTARRNTIQVAHSYYTLGKLKNIIITSGADKSMLLRSPYDVINFCFLFGFNENEAKKAITSNPKELLNRAAFRRNMKSALNIQIMSENLETSSSKECKSSAMETED</sequence>
<dbReference type="PANTHER" id="PTHR13031:SF0">
    <property type="entry name" value="RIBONUCLEASE P PROTEIN SUBUNIT P30"/>
    <property type="match status" value="1"/>
</dbReference>
<dbReference type="Proteomes" id="UP001461498">
    <property type="component" value="Unassembled WGS sequence"/>
</dbReference>
<gene>
    <name evidence="4" type="ORF">O3M35_004886</name>
</gene>
<comment type="similarity">
    <text evidence="2">Belongs to the eukaryotic/archaeal RNase P protein component 3 family.</text>
</comment>
<evidence type="ECO:0000256" key="3">
    <source>
        <dbReference type="ARBA" id="ARBA00022694"/>
    </source>
</evidence>
<organism evidence="4 5">
    <name type="scientific">Rhynocoris fuscipes</name>
    <dbReference type="NCBI Taxonomy" id="488301"/>
    <lineage>
        <taxon>Eukaryota</taxon>
        <taxon>Metazoa</taxon>
        <taxon>Ecdysozoa</taxon>
        <taxon>Arthropoda</taxon>
        <taxon>Hexapoda</taxon>
        <taxon>Insecta</taxon>
        <taxon>Pterygota</taxon>
        <taxon>Neoptera</taxon>
        <taxon>Paraneoptera</taxon>
        <taxon>Hemiptera</taxon>
        <taxon>Heteroptera</taxon>
        <taxon>Panheteroptera</taxon>
        <taxon>Cimicomorpha</taxon>
        <taxon>Reduviidae</taxon>
        <taxon>Harpactorinae</taxon>
        <taxon>Harpactorini</taxon>
        <taxon>Rhynocoris</taxon>
    </lineage>
</organism>
<dbReference type="InterPro" id="IPR016195">
    <property type="entry name" value="Pol/histidinol_Pase-like"/>
</dbReference>
<dbReference type="SUPFAM" id="SSF89550">
    <property type="entry name" value="PHP domain-like"/>
    <property type="match status" value="1"/>
</dbReference>